<organism evidence="6 7">
    <name type="scientific">Pestalotiopsis fici (strain W106-1 / CGMCC3.15140)</name>
    <dbReference type="NCBI Taxonomy" id="1229662"/>
    <lineage>
        <taxon>Eukaryota</taxon>
        <taxon>Fungi</taxon>
        <taxon>Dikarya</taxon>
        <taxon>Ascomycota</taxon>
        <taxon>Pezizomycotina</taxon>
        <taxon>Sordariomycetes</taxon>
        <taxon>Xylariomycetidae</taxon>
        <taxon>Amphisphaeriales</taxon>
        <taxon>Sporocadaceae</taxon>
        <taxon>Pestalotiopsis</taxon>
    </lineage>
</organism>
<dbReference type="PROSITE" id="PS51387">
    <property type="entry name" value="FAD_PCMH"/>
    <property type="match status" value="1"/>
</dbReference>
<dbReference type="OMA" id="NATEHKV"/>
<evidence type="ECO:0000259" key="5">
    <source>
        <dbReference type="PROSITE" id="PS51387"/>
    </source>
</evidence>
<name>W3WXT0_PESFW</name>
<protein>
    <recommendedName>
        <fullName evidence="5">FAD-binding PCMH-type domain-containing protein</fullName>
    </recommendedName>
</protein>
<dbReference type="InterPro" id="IPR050416">
    <property type="entry name" value="FAD-linked_Oxidoreductase"/>
</dbReference>
<dbReference type="KEGG" id="pfy:PFICI_08498"/>
<dbReference type="eggNOG" id="KOG1231">
    <property type="taxonomic scope" value="Eukaryota"/>
</dbReference>
<keyword evidence="7" id="KW-1185">Reference proteome</keyword>
<dbReference type="EMBL" id="KI912114">
    <property type="protein sequence ID" value="ETS78645.1"/>
    <property type="molecule type" value="Genomic_DNA"/>
</dbReference>
<dbReference type="GeneID" id="19273511"/>
<evidence type="ECO:0000256" key="3">
    <source>
        <dbReference type="ARBA" id="ARBA00022827"/>
    </source>
</evidence>
<reference evidence="7" key="1">
    <citation type="journal article" date="2015" name="BMC Genomics">
        <title>Genomic and transcriptomic analysis of the endophytic fungus Pestalotiopsis fici reveals its lifestyle and high potential for synthesis of natural products.</title>
        <authorList>
            <person name="Wang X."/>
            <person name="Zhang X."/>
            <person name="Liu L."/>
            <person name="Xiang M."/>
            <person name="Wang W."/>
            <person name="Sun X."/>
            <person name="Che Y."/>
            <person name="Guo L."/>
            <person name="Liu G."/>
            <person name="Guo L."/>
            <person name="Wang C."/>
            <person name="Yin W.B."/>
            <person name="Stadler M."/>
            <person name="Zhang X."/>
            <person name="Liu X."/>
        </authorList>
    </citation>
    <scope>NUCLEOTIDE SEQUENCE [LARGE SCALE GENOMIC DNA]</scope>
    <source>
        <strain evidence="7">W106-1 / CGMCC3.15140</strain>
    </source>
</reference>
<sequence>MSNQSGIASQASAATKLLQDALPGRVITPENATEHKVEQSRSWCSTCWTPAAAYVRPTTTEEVAKALTIINQSGCKFAIRATGHNPNPGYSNVDQSGIVIDLSGLTSLTLAEDGTLQARAGNTWGKVYAWLEERQRSAMGGRESAVGISGFFLGGGLGPFPNLHGVGVDGATNFEVVLADGTM</sequence>
<dbReference type="InterPro" id="IPR006094">
    <property type="entry name" value="Oxid_FAD_bind_N"/>
</dbReference>
<dbReference type="Pfam" id="PF01565">
    <property type="entry name" value="FAD_binding_4"/>
    <property type="match status" value="1"/>
</dbReference>
<dbReference type="AlphaFoldDB" id="W3WXT0"/>
<comment type="similarity">
    <text evidence="1">Belongs to the oxygen-dependent FAD-linked oxidoreductase family.</text>
</comment>
<dbReference type="PANTHER" id="PTHR42973:SF54">
    <property type="entry name" value="FAD-BINDING PCMH-TYPE DOMAIN-CONTAINING PROTEIN"/>
    <property type="match status" value="1"/>
</dbReference>
<dbReference type="STRING" id="1229662.W3WXT0"/>
<dbReference type="PANTHER" id="PTHR42973">
    <property type="entry name" value="BINDING OXIDOREDUCTASE, PUTATIVE (AFU_ORTHOLOGUE AFUA_1G17690)-RELATED"/>
    <property type="match status" value="1"/>
</dbReference>
<dbReference type="GO" id="GO:0071949">
    <property type="term" value="F:FAD binding"/>
    <property type="evidence" value="ECO:0007669"/>
    <property type="project" value="InterPro"/>
</dbReference>
<evidence type="ECO:0000256" key="4">
    <source>
        <dbReference type="ARBA" id="ARBA00023002"/>
    </source>
</evidence>
<evidence type="ECO:0000313" key="6">
    <source>
        <dbReference type="EMBL" id="ETS78645.1"/>
    </source>
</evidence>
<dbReference type="InterPro" id="IPR016169">
    <property type="entry name" value="FAD-bd_PCMH_sub2"/>
</dbReference>
<evidence type="ECO:0000256" key="1">
    <source>
        <dbReference type="ARBA" id="ARBA00005466"/>
    </source>
</evidence>
<dbReference type="RefSeq" id="XP_007835270.1">
    <property type="nucleotide sequence ID" value="XM_007837079.1"/>
</dbReference>
<feature type="domain" description="FAD-binding PCMH-type" evidence="5">
    <location>
        <begin position="47"/>
        <end position="183"/>
    </location>
</feature>
<keyword evidence="4" id="KW-0560">Oxidoreductase</keyword>
<dbReference type="SUPFAM" id="SSF56176">
    <property type="entry name" value="FAD-binding/transporter-associated domain-like"/>
    <property type="match status" value="1"/>
</dbReference>
<dbReference type="GO" id="GO:0016491">
    <property type="term" value="F:oxidoreductase activity"/>
    <property type="evidence" value="ECO:0007669"/>
    <property type="project" value="UniProtKB-KW"/>
</dbReference>
<dbReference type="InterPro" id="IPR036318">
    <property type="entry name" value="FAD-bd_PCMH-like_sf"/>
</dbReference>
<proteinExistence type="inferred from homology"/>
<keyword evidence="3" id="KW-0274">FAD</keyword>
<accession>W3WXT0</accession>
<dbReference type="Gene3D" id="3.30.465.10">
    <property type="match status" value="1"/>
</dbReference>
<dbReference type="InParanoid" id="W3WXT0"/>
<keyword evidence="2" id="KW-0285">Flavoprotein</keyword>
<dbReference type="InterPro" id="IPR016166">
    <property type="entry name" value="FAD-bd_PCMH"/>
</dbReference>
<evidence type="ECO:0000313" key="7">
    <source>
        <dbReference type="Proteomes" id="UP000030651"/>
    </source>
</evidence>
<dbReference type="OrthoDB" id="2151789at2759"/>
<gene>
    <name evidence="6" type="ORF">PFICI_08498</name>
</gene>
<dbReference type="HOGENOM" id="CLU_1475649_0_0_1"/>
<dbReference type="Proteomes" id="UP000030651">
    <property type="component" value="Unassembled WGS sequence"/>
</dbReference>
<evidence type="ECO:0000256" key="2">
    <source>
        <dbReference type="ARBA" id="ARBA00022630"/>
    </source>
</evidence>